<evidence type="ECO:0000313" key="3">
    <source>
        <dbReference type="Proteomes" id="UP000591131"/>
    </source>
</evidence>
<dbReference type="OrthoDB" id="473320at2759"/>
<comment type="caution">
    <text evidence="2">The sequence shown here is derived from an EMBL/GenBank/DDBJ whole genome shotgun (WGS) entry which is preliminary data.</text>
</comment>
<feature type="non-terminal residue" evidence="2">
    <location>
        <position position="223"/>
    </location>
</feature>
<dbReference type="Proteomes" id="UP000591131">
    <property type="component" value="Unassembled WGS sequence"/>
</dbReference>
<organism evidence="2 3">
    <name type="scientific">Perkinsus chesapeaki</name>
    <name type="common">Clam parasite</name>
    <name type="synonym">Perkinsus andrewsi</name>
    <dbReference type="NCBI Taxonomy" id="330153"/>
    <lineage>
        <taxon>Eukaryota</taxon>
        <taxon>Sar</taxon>
        <taxon>Alveolata</taxon>
        <taxon>Perkinsozoa</taxon>
        <taxon>Perkinsea</taxon>
        <taxon>Perkinsida</taxon>
        <taxon>Perkinsidae</taxon>
        <taxon>Perkinsus</taxon>
    </lineage>
</organism>
<name>A0A7J6MHG9_PERCH</name>
<keyword evidence="3" id="KW-1185">Reference proteome</keyword>
<dbReference type="EMBL" id="JAAPAO010000144">
    <property type="protein sequence ID" value="KAF4670934.1"/>
    <property type="molecule type" value="Genomic_DNA"/>
</dbReference>
<evidence type="ECO:0000313" key="2">
    <source>
        <dbReference type="EMBL" id="KAF4670934.1"/>
    </source>
</evidence>
<accession>A0A7J6MHG9</accession>
<proteinExistence type="predicted"/>
<reference evidence="2 3" key="1">
    <citation type="submission" date="2020-04" db="EMBL/GenBank/DDBJ databases">
        <title>Perkinsus chesapeaki whole genome sequence.</title>
        <authorList>
            <person name="Bogema D.R."/>
        </authorList>
    </citation>
    <scope>NUCLEOTIDE SEQUENCE [LARGE SCALE GENOMIC DNA]</scope>
    <source>
        <strain evidence="2">ATCC PRA-425</strain>
    </source>
</reference>
<sequence>MFRGQNLGAMMPPTNPALGGGSVSQPLQPQYHQGGYSAYGQGAPVERVVVPQRFYTGSGGGVRTDMNYTSGQHYPTPRGGVASRVRRYPSESVASSSSSVAVSATGTVRSHEPVSAVYGAYRQYDASSGNSFTYGNQATTTFKATTGSMRSSAVILLMGAYSEELCISAKQAILMVPGVLAVTTQQVTWARKQKAYATVSLVRGLNSAMQSALLRSLEEAGIQ</sequence>
<gene>
    <name evidence="2" type="ORF">FOL47_001783</name>
</gene>
<dbReference type="AlphaFoldDB" id="A0A7J6MHG9"/>
<evidence type="ECO:0000256" key="1">
    <source>
        <dbReference type="SAM" id="MobiDB-lite"/>
    </source>
</evidence>
<protein>
    <submittedName>
        <fullName evidence="2">Uncharacterized protein</fullName>
    </submittedName>
</protein>
<feature type="region of interest" description="Disordered" evidence="1">
    <location>
        <begin position="1"/>
        <end position="24"/>
    </location>
</feature>